<dbReference type="Pfam" id="PF15747">
    <property type="entry name" value="DUF4687"/>
    <property type="match status" value="1"/>
</dbReference>
<dbReference type="STRING" id="1868482.ENSTSYP00000012602"/>
<dbReference type="PANTHER" id="PTHR16445">
    <property type="entry name" value="SIMILAR TO HYPOTHETICAL PROTEIN FLJ20010"/>
    <property type="match status" value="1"/>
</dbReference>
<sequence length="130" mass="13889">MASNGASLSAGDRGNRVASRSSRDALNASALALAMVSGDSCLVARPEGTLHAGPWPAVRLSLRSEIRRASGSGRSPACFMKGREPDARTQSRQARFTPYRIPERKADLLRSVLQQRLLALGSVIAAQILF</sequence>
<reference evidence="3" key="1">
    <citation type="submission" date="2025-08" db="UniProtKB">
        <authorList>
            <consortium name="RefSeq"/>
        </authorList>
    </citation>
    <scope>IDENTIFICATION</scope>
</reference>
<dbReference type="CTD" id="101644183"/>
<dbReference type="PANTHER" id="PTHR16445:SF0">
    <property type="entry name" value="GENE 5617-RELATED"/>
    <property type="match status" value="1"/>
</dbReference>
<dbReference type="AlphaFoldDB" id="A0A1U7SKU8"/>
<evidence type="ECO:0000256" key="1">
    <source>
        <dbReference type="SAM" id="MobiDB-lite"/>
    </source>
</evidence>
<dbReference type="OrthoDB" id="9681738at2759"/>
<name>A0A1U7SKU8_CARSF</name>
<dbReference type="Proteomes" id="UP000189704">
    <property type="component" value="Unplaced"/>
</dbReference>
<protein>
    <submittedName>
        <fullName evidence="3">Uncharacterized protein C11orf71 homolog</fullName>
    </submittedName>
</protein>
<feature type="region of interest" description="Disordered" evidence="1">
    <location>
        <begin position="69"/>
        <end position="93"/>
    </location>
</feature>
<keyword evidence="2" id="KW-1185">Reference proteome</keyword>
<accession>A0A1U7SKU8</accession>
<evidence type="ECO:0000313" key="2">
    <source>
        <dbReference type="Proteomes" id="UP000189704"/>
    </source>
</evidence>
<feature type="region of interest" description="Disordered" evidence="1">
    <location>
        <begin position="1"/>
        <end position="21"/>
    </location>
</feature>
<dbReference type="KEGG" id="csyr:103249326"/>
<organism evidence="2 3">
    <name type="scientific">Carlito syrichta</name>
    <name type="common">Philippine tarsier</name>
    <name type="synonym">Tarsius syrichta</name>
    <dbReference type="NCBI Taxonomy" id="1868482"/>
    <lineage>
        <taxon>Eukaryota</taxon>
        <taxon>Metazoa</taxon>
        <taxon>Chordata</taxon>
        <taxon>Craniata</taxon>
        <taxon>Vertebrata</taxon>
        <taxon>Euteleostomi</taxon>
        <taxon>Mammalia</taxon>
        <taxon>Eutheria</taxon>
        <taxon>Euarchontoglires</taxon>
        <taxon>Primates</taxon>
        <taxon>Haplorrhini</taxon>
        <taxon>Tarsiiformes</taxon>
        <taxon>Tarsiidae</taxon>
        <taxon>Carlito</taxon>
    </lineage>
</organism>
<dbReference type="InterPro" id="IPR031487">
    <property type="entry name" value="DUF4687"/>
</dbReference>
<dbReference type="RefSeq" id="XP_008046155.1">
    <property type="nucleotide sequence ID" value="XM_008047964.1"/>
</dbReference>
<evidence type="ECO:0000313" key="3">
    <source>
        <dbReference type="RefSeq" id="XP_008046155.1"/>
    </source>
</evidence>
<proteinExistence type="predicted"/>
<dbReference type="GeneID" id="103249326"/>
<gene>
    <name evidence="3" type="primary">CUNH11orf71</name>
</gene>